<keyword evidence="2" id="KW-1133">Transmembrane helix</keyword>
<gene>
    <name evidence="3" type="ORF">CTE05_04380</name>
</gene>
<feature type="transmembrane region" description="Helical" evidence="2">
    <location>
        <begin position="83"/>
        <end position="103"/>
    </location>
</feature>
<feature type="compositionally biased region" description="Polar residues" evidence="1">
    <location>
        <begin position="29"/>
        <end position="44"/>
    </location>
</feature>
<feature type="transmembrane region" description="Helical" evidence="2">
    <location>
        <begin position="256"/>
        <end position="276"/>
    </location>
</feature>
<feature type="transmembrane region" description="Helical" evidence="2">
    <location>
        <begin position="372"/>
        <end position="390"/>
    </location>
</feature>
<keyword evidence="4" id="KW-1185">Reference proteome</keyword>
<reference evidence="3 4" key="1">
    <citation type="submission" date="2019-07" db="EMBL/GenBank/DDBJ databases">
        <title>Whole genome shotgun sequence of Cellulomonas terrae NBRC 100819.</title>
        <authorList>
            <person name="Hosoyama A."/>
            <person name="Uohara A."/>
            <person name="Ohji S."/>
            <person name="Ichikawa N."/>
        </authorList>
    </citation>
    <scope>NUCLEOTIDE SEQUENCE [LARGE SCALE GENOMIC DNA]</scope>
    <source>
        <strain evidence="3 4">NBRC 100819</strain>
    </source>
</reference>
<evidence type="ECO:0000256" key="2">
    <source>
        <dbReference type="SAM" id="Phobius"/>
    </source>
</evidence>
<feature type="transmembrane region" description="Helical" evidence="2">
    <location>
        <begin position="410"/>
        <end position="430"/>
    </location>
</feature>
<feature type="transmembrane region" description="Helical" evidence="2">
    <location>
        <begin position="109"/>
        <end position="127"/>
    </location>
</feature>
<sequence length="545" mass="57042">MEGLVATAHNVHRTLAQVADVQRWAMPSVSSMSDSGAPTPSDTTALPGPPPSWVAGRGVPVPREAGRLARVLVAFWAGRRQPVATSTLVLCAVVGVLGGVLLVGHRPGLGAALIGLVVWAAAAPALFRRRDVNDLVTAALSIALFAVVAVRDAGWVVVLCALVAAWTGVVAVTSARSAPAAVLAPLTWAAGTVRAMPWVAKGVETLSGSRRGQLLVALRSVAITVGLLLVFGFLFASSDRVFARLMPRVDAELVPGQVVVGVLAAVVAAALAHLALAPPSWSDARLAPRPAAKRGEWLLPVLALDTLVLLFVLVQVGALLGGHRHVLETEGLTYAEYAREGFAQLVAVTVLTLVVVAVAARRAPRETPRDLLMSRLALGTLCVGTLGVVASALRRMDLYVEAFGLTRLRIVVSVTEIALAAIFVLLLVAGVRWRGAWLPRAVLQVVGVAMLGLALVNPDAQIVRHNTTADLESTLDADYLAGLSADAVPAFDQIEGEPALRRCLLATAAVATSTGIADWNLGRERAAQVLATEQPDSDRWCTSDR</sequence>
<evidence type="ECO:0000313" key="3">
    <source>
        <dbReference type="EMBL" id="GEL96891.1"/>
    </source>
</evidence>
<name>A0A511JFW4_9CELL</name>
<organism evidence="3 4">
    <name type="scientific">Cellulomonas terrae</name>
    <dbReference type="NCBI Taxonomy" id="311234"/>
    <lineage>
        <taxon>Bacteria</taxon>
        <taxon>Bacillati</taxon>
        <taxon>Actinomycetota</taxon>
        <taxon>Actinomycetes</taxon>
        <taxon>Micrococcales</taxon>
        <taxon>Cellulomonadaceae</taxon>
        <taxon>Cellulomonas</taxon>
    </lineage>
</organism>
<feature type="transmembrane region" description="Helical" evidence="2">
    <location>
        <begin position="297"/>
        <end position="321"/>
    </location>
</feature>
<feature type="region of interest" description="Disordered" evidence="1">
    <location>
        <begin position="29"/>
        <end position="51"/>
    </location>
</feature>
<keyword evidence="2" id="KW-0812">Transmembrane</keyword>
<feature type="transmembrane region" description="Helical" evidence="2">
    <location>
        <begin position="139"/>
        <end position="166"/>
    </location>
</feature>
<accession>A0A511JFW4</accession>
<dbReference type="Pfam" id="PF13687">
    <property type="entry name" value="DUF4153"/>
    <property type="match status" value="1"/>
</dbReference>
<evidence type="ECO:0000256" key="1">
    <source>
        <dbReference type="SAM" id="MobiDB-lite"/>
    </source>
</evidence>
<dbReference type="Proteomes" id="UP000321049">
    <property type="component" value="Unassembled WGS sequence"/>
</dbReference>
<proteinExistence type="predicted"/>
<dbReference type="EMBL" id="BJWH01000002">
    <property type="protein sequence ID" value="GEL96891.1"/>
    <property type="molecule type" value="Genomic_DNA"/>
</dbReference>
<feature type="transmembrane region" description="Helical" evidence="2">
    <location>
        <begin position="341"/>
        <end position="360"/>
    </location>
</feature>
<dbReference type="AlphaFoldDB" id="A0A511JFW4"/>
<comment type="caution">
    <text evidence="3">The sequence shown here is derived from an EMBL/GenBank/DDBJ whole genome shotgun (WGS) entry which is preliminary data.</text>
</comment>
<dbReference type="InterPro" id="IPR025291">
    <property type="entry name" value="DUF4153"/>
</dbReference>
<feature type="transmembrane region" description="Helical" evidence="2">
    <location>
        <begin position="216"/>
        <end position="236"/>
    </location>
</feature>
<keyword evidence="2" id="KW-0472">Membrane</keyword>
<protein>
    <submittedName>
        <fullName evidence="3">Uncharacterized protein</fullName>
    </submittedName>
</protein>
<evidence type="ECO:0000313" key="4">
    <source>
        <dbReference type="Proteomes" id="UP000321049"/>
    </source>
</evidence>
<feature type="transmembrane region" description="Helical" evidence="2">
    <location>
        <begin position="437"/>
        <end position="456"/>
    </location>
</feature>